<organism evidence="2 3">
    <name type="scientific">Nocardia aurantiaca</name>
    <dbReference type="NCBI Taxonomy" id="2675850"/>
    <lineage>
        <taxon>Bacteria</taxon>
        <taxon>Bacillati</taxon>
        <taxon>Actinomycetota</taxon>
        <taxon>Actinomycetes</taxon>
        <taxon>Mycobacteriales</taxon>
        <taxon>Nocardiaceae</taxon>
        <taxon>Nocardia</taxon>
    </lineage>
</organism>
<proteinExistence type="predicted"/>
<accession>A0A6I3KYM0</accession>
<dbReference type="EMBL" id="WMBB01000005">
    <property type="protein sequence ID" value="MTE13606.1"/>
    <property type="molecule type" value="Genomic_DNA"/>
</dbReference>
<sequence>MSKKYLVGLPLAVFAMSPALAAVGAPARASVPTYTCNAQTWAGERLPTLTIEAKHGKSQAQGVAQTTWGGVAKFATIDCTLNK</sequence>
<keyword evidence="3" id="KW-1185">Reference proteome</keyword>
<protein>
    <submittedName>
        <fullName evidence="2">Uncharacterized protein</fullName>
    </submittedName>
</protein>
<evidence type="ECO:0000313" key="3">
    <source>
        <dbReference type="Proteomes" id="UP000432464"/>
    </source>
</evidence>
<keyword evidence="1" id="KW-0732">Signal</keyword>
<dbReference type="RefSeq" id="WP_154788045.1">
    <property type="nucleotide sequence ID" value="NZ_WMBB01000005.1"/>
</dbReference>
<feature type="chain" id="PRO_5026142765" evidence="1">
    <location>
        <begin position="22"/>
        <end position="83"/>
    </location>
</feature>
<reference evidence="2 3" key="1">
    <citation type="submission" date="2019-11" db="EMBL/GenBank/DDBJ databases">
        <title>Nocardia sp. nov. CT2-14 isolated from soil.</title>
        <authorList>
            <person name="Kanchanasin P."/>
            <person name="Tanasupawat S."/>
            <person name="Yuki M."/>
            <person name="Kudo T."/>
        </authorList>
    </citation>
    <scope>NUCLEOTIDE SEQUENCE [LARGE SCALE GENOMIC DNA]</scope>
    <source>
        <strain evidence="2 3">CT2-14</strain>
    </source>
</reference>
<name>A0A6I3KYM0_9NOCA</name>
<comment type="caution">
    <text evidence="2">The sequence shown here is derived from an EMBL/GenBank/DDBJ whole genome shotgun (WGS) entry which is preliminary data.</text>
</comment>
<dbReference type="AlphaFoldDB" id="A0A6I3KYM0"/>
<evidence type="ECO:0000313" key="2">
    <source>
        <dbReference type="EMBL" id="MTE13606.1"/>
    </source>
</evidence>
<evidence type="ECO:0000256" key="1">
    <source>
        <dbReference type="SAM" id="SignalP"/>
    </source>
</evidence>
<gene>
    <name evidence="2" type="ORF">GLP40_12590</name>
</gene>
<feature type="signal peptide" evidence="1">
    <location>
        <begin position="1"/>
        <end position="21"/>
    </location>
</feature>
<dbReference type="Proteomes" id="UP000432464">
    <property type="component" value="Unassembled WGS sequence"/>
</dbReference>